<name>A0ABV0S100_9TELE</name>
<reference evidence="2 3" key="1">
    <citation type="submission" date="2021-06" db="EMBL/GenBank/DDBJ databases">
        <authorList>
            <person name="Palmer J.M."/>
        </authorList>
    </citation>
    <scope>NUCLEOTIDE SEQUENCE [LARGE SCALE GENOMIC DNA]</scope>
    <source>
        <strain evidence="2 3">XC_2019</strain>
        <tissue evidence="2">Muscle</tissue>
    </source>
</reference>
<feature type="non-terminal residue" evidence="2">
    <location>
        <position position="1"/>
    </location>
</feature>
<proteinExistence type="predicted"/>
<evidence type="ECO:0000313" key="2">
    <source>
        <dbReference type="EMBL" id="MEQ2214134.1"/>
    </source>
</evidence>
<keyword evidence="3" id="KW-1185">Reference proteome</keyword>
<evidence type="ECO:0000256" key="1">
    <source>
        <dbReference type="SAM" id="MobiDB-lite"/>
    </source>
</evidence>
<accession>A0ABV0S100</accession>
<dbReference type="Proteomes" id="UP001434883">
    <property type="component" value="Unassembled WGS sequence"/>
</dbReference>
<gene>
    <name evidence="2" type="ORF">XENOCAPTIV_008432</name>
</gene>
<comment type="caution">
    <text evidence="2">The sequence shown here is derived from an EMBL/GenBank/DDBJ whole genome shotgun (WGS) entry which is preliminary data.</text>
</comment>
<sequence length="94" mass="10709">VFKMSSNKNMRWFYLKGLLFRQKLQQINVNIRLSSAGGSGSSEDTWFLLRSSFTVCCLEMDPGTQTHEATEAERSRDGSGSRVFLTEPQLRSQK</sequence>
<feature type="region of interest" description="Disordered" evidence="1">
    <location>
        <begin position="64"/>
        <end position="94"/>
    </location>
</feature>
<evidence type="ECO:0000313" key="3">
    <source>
        <dbReference type="Proteomes" id="UP001434883"/>
    </source>
</evidence>
<feature type="compositionally biased region" description="Basic and acidic residues" evidence="1">
    <location>
        <begin position="68"/>
        <end position="79"/>
    </location>
</feature>
<organism evidence="2 3">
    <name type="scientific">Xenoophorus captivus</name>
    <dbReference type="NCBI Taxonomy" id="1517983"/>
    <lineage>
        <taxon>Eukaryota</taxon>
        <taxon>Metazoa</taxon>
        <taxon>Chordata</taxon>
        <taxon>Craniata</taxon>
        <taxon>Vertebrata</taxon>
        <taxon>Euteleostomi</taxon>
        <taxon>Actinopterygii</taxon>
        <taxon>Neopterygii</taxon>
        <taxon>Teleostei</taxon>
        <taxon>Neoteleostei</taxon>
        <taxon>Acanthomorphata</taxon>
        <taxon>Ovalentaria</taxon>
        <taxon>Atherinomorphae</taxon>
        <taxon>Cyprinodontiformes</taxon>
        <taxon>Goodeidae</taxon>
        <taxon>Xenoophorus</taxon>
    </lineage>
</organism>
<dbReference type="EMBL" id="JAHRIN010067239">
    <property type="protein sequence ID" value="MEQ2214134.1"/>
    <property type="molecule type" value="Genomic_DNA"/>
</dbReference>
<protein>
    <submittedName>
        <fullName evidence="2">Uncharacterized protein</fullName>
    </submittedName>
</protein>